<dbReference type="RefSeq" id="WP_227775256.1">
    <property type="nucleotide sequence ID" value="NZ_BAABKX010000001.1"/>
</dbReference>
<evidence type="ECO:0000256" key="1">
    <source>
        <dbReference type="SAM" id="MobiDB-lite"/>
    </source>
</evidence>
<accession>A0AAV3UCA7</accession>
<dbReference type="AlphaFoldDB" id="A0AAV3UCA7"/>
<keyword evidence="3" id="KW-1185">Reference proteome</keyword>
<feature type="compositionally biased region" description="Basic and acidic residues" evidence="1">
    <location>
        <begin position="1"/>
        <end position="17"/>
    </location>
</feature>
<dbReference type="EMBL" id="BAABKX010000001">
    <property type="protein sequence ID" value="GAA5041848.1"/>
    <property type="molecule type" value="Genomic_DNA"/>
</dbReference>
<evidence type="ECO:0008006" key="4">
    <source>
        <dbReference type="Google" id="ProtNLM"/>
    </source>
</evidence>
<dbReference type="GeneID" id="68615140"/>
<proteinExistence type="predicted"/>
<dbReference type="Proteomes" id="UP001501729">
    <property type="component" value="Unassembled WGS sequence"/>
</dbReference>
<gene>
    <name evidence="2" type="ORF">GCM10025751_04530</name>
</gene>
<comment type="caution">
    <text evidence="2">The sequence shown here is derived from an EMBL/GenBank/DDBJ whole genome shotgun (WGS) entry which is preliminary data.</text>
</comment>
<sequence length="727" mass="81015">MQTKDGRITADGWHIEVDTPNGHTHTISPQKDVQYQPQEGGIPSITVPVEKNDKWSDERFEDAPMRVWKNGDRKPISTLDLIRQTESETELRGRGAVELENPAEREYDVIAMHDAVKELIETETDLVPNVDRPPTERDEDVLVQSATRQEEMENLTSFADTDPVQARFGGYISCSETCKPKSVPGDANIAPGPEVVSGPEYNGGQAYHFTEEGDRVVIEVRFDYDVPVGRVGMKIRDLVLGASNIEFRWTGAGASKAVFQEFSDSSESLSWKEIGTEGYWQPDRDYRSVIGRKLEAGQSYFLGVVATGPCDYVLDSAAVYDTRYEYTWPNPGDENSGNYLPGPEVYPDNVWFWTDNVPQAMAVTGASIETELSRTDTVSGGDLRVGFSHTGTDTVITGQQGADSTDWESLPNPGASLRAYFVLSRAGDDPGRNDFPTRGFATQELHSWELRADLENLPLVVNQSYNDELKSILSEMANQGNFLWAVSYEEGEGLRLDWTKPGQRIAETSFSSERYSIEKDTSRRVQAASVYGSSRDYEDFFYADHGTAIELDQARIQPQTETVTDVNNDTEYARGFDYKIDNRDGTITTLADGRMTDGDRYVATYRYDTYGEYVLPGVDPDEADWLPPKDVSGLINNQSCQQMARVIVEELQEPRFLAEVTIPNEDANWGLVESVRFDDPIADGRALAPKSVTRNLGQTQATFGNGSTFEDMLSQMSAQLSAVTRQS</sequence>
<organism evidence="2 3">
    <name type="scientific">Haladaptatus pallidirubidus</name>
    <dbReference type="NCBI Taxonomy" id="1008152"/>
    <lineage>
        <taxon>Archaea</taxon>
        <taxon>Methanobacteriati</taxon>
        <taxon>Methanobacteriota</taxon>
        <taxon>Stenosarchaea group</taxon>
        <taxon>Halobacteria</taxon>
        <taxon>Halobacteriales</taxon>
        <taxon>Haladaptataceae</taxon>
        <taxon>Haladaptatus</taxon>
    </lineage>
</organism>
<reference evidence="2 3" key="1">
    <citation type="journal article" date="2019" name="Int. J. Syst. Evol. Microbiol.">
        <title>The Global Catalogue of Microorganisms (GCM) 10K type strain sequencing project: providing services to taxonomists for standard genome sequencing and annotation.</title>
        <authorList>
            <consortium name="The Broad Institute Genomics Platform"/>
            <consortium name="The Broad Institute Genome Sequencing Center for Infectious Disease"/>
            <person name="Wu L."/>
            <person name="Ma J."/>
        </authorList>
    </citation>
    <scope>NUCLEOTIDE SEQUENCE [LARGE SCALE GENOMIC DNA]</scope>
    <source>
        <strain evidence="2 3">JCM 17504</strain>
    </source>
</reference>
<feature type="region of interest" description="Disordered" evidence="1">
    <location>
        <begin position="1"/>
        <end position="29"/>
    </location>
</feature>
<protein>
    <recommendedName>
        <fullName evidence="4">YD repeat-containing protein</fullName>
    </recommendedName>
</protein>
<evidence type="ECO:0000313" key="3">
    <source>
        <dbReference type="Proteomes" id="UP001501729"/>
    </source>
</evidence>
<name>A0AAV3UCA7_9EURY</name>
<evidence type="ECO:0000313" key="2">
    <source>
        <dbReference type="EMBL" id="GAA5041848.1"/>
    </source>
</evidence>